<dbReference type="InterPro" id="IPR003010">
    <property type="entry name" value="C-N_Hydrolase"/>
</dbReference>
<accession>A0ABU0CU42</accession>
<dbReference type="Gene3D" id="3.90.1300.10">
    <property type="entry name" value="Amidase signature (AS) domain"/>
    <property type="match status" value="1"/>
</dbReference>
<dbReference type="PANTHER" id="PTHR43674">
    <property type="entry name" value="NITRILASE C965.09-RELATED"/>
    <property type="match status" value="1"/>
</dbReference>
<dbReference type="Pfam" id="PF00795">
    <property type="entry name" value="CN_hydrolase"/>
    <property type="match status" value="1"/>
</dbReference>
<dbReference type="Pfam" id="PF01425">
    <property type="entry name" value="Amidase"/>
    <property type="match status" value="1"/>
</dbReference>
<dbReference type="SUPFAM" id="SSF56317">
    <property type="entry name" value="Carbon-nitrogen hydrolase"/>
    <property type="match status" value="1"/>
</dbReference>
<comment type="caution">
    <text evidence="3">The sequence shown here is derived from an EMBL/GenBank/DDBJ whole genome shotgun (WGS) entry which is preliminary data.</text>
</comment>
<name>A0ABU0CU42_9BACI</name>
<feature type="domain" description="CN hydrolase" evidence="2">
    <location>
        <begin position="3"/>
        <end position="267"/>
    </location>
</feature>
<protein>
    <submittedName>
        <fullName evidence="3">N-carbamoylputrescine amidase</fullName>
        <ecNumber evidence="3">3.5.1.53</ecNumber>
    </submittedName>
</protein>
<evidence type="ECO:0000256" key="1">
    <source>
        <dbReference type="ARBA" id="ARBA00022801"/>
    </source>
</evidence>
<dbReference type="GO" id="GO:0050126">
    <property type="term" value="F:N-carbamoylputrescine amidase activity"/>
    <property type="evidence" value="ECO:0007669"/>
    <property type="project" value="UniProtKB-EC"/>
</dbReference>
<proteinExistence type="predicted"/>
<dbReference type="InterPro" id="IPR036526">
    <property type="entry name" value="C-N_Hydrolase_sf"/>
</dbReference>
<keyword evidence="1 3" id="KW-0378">Hydrolase</keyword>
<dbReference type="InterPro" id="IPR050345">
    <property type="entry name" value="Aliph_Amidase/BUP"/>
</dbReference>
<dbReference type="PROSITE" id="PS50263">
    <property type="entry name" value="CN_HYDROLASE"/>
    <property type="match status" value="1"/>
</dbReference>
<dbReference type="InterPro" id="IPR036928">
    <property type="entry name" value="AS_sf"/>
</dbReference>
<dbReference type="CDD" id="cd07197">
    <property type="entry name" value="nitrilase"/>
    <property type="match status" value="1"/>
</dbReference>
<dbReference type="EC" id="3.5.1.53" evidence="3"/>
<dbReference type="Gene3D" id="3.60.110.10">
    <property type="entry name" value="Carbon-nitrogen hydrolase"/>
    <property type="match status" value="1"/>
</dbReference>
<dbReference type="SUPFAM" id="SSF75304">
    <property type="entry name" value="Amidase signature (AS) enzymes"/>
    <property type="match status" value="1"/>
</dbReference>
<evidence type="ECO:0000313" key="4">
    <source>
        <dbReference type="Proteomes" id="UP001232445"/>
    </source>
</evidence>
<gene>
    <name evidence="3" type="ORF">J2S00_002735</name>
</gene>
<dbReference type="InterPro" id="IPR023631">
    <property type="entry name" value="Amidase_dom"/>
</dbReference>
<dbReference type="PANTHER" id="PTHR43674:SF2">
    <property type="entry name" value="BETA-UREIDOPROPIONASE"/>
    <property type="match status" value="1"/>
</dbReference>
<reference evidence="3 4" key="1">
    <citation type="submission" date="2023-07" db="EMBL/GenBank/DDBJ databases">
        <title>Genomic Encyclopedia of Type Strains, Phase IV (KMG-IV): sequencing the most valuable type-strain genomes for metagenomic binning, comparative biology and taxonomic classification.</title>
        <authorList>
            <person name="Goeker M."/>
        </authorList>
    </citation>
    <scope>NUCLEOTIDE SEQUENCE [LARGE SCALE GENOMIC DNA]</scope>
    <source>
        <strain evidence="3 4">DSM 17740</strain>
    </source>
</reference>
<organism evidence="3 4">
    <name type="scientific">Caldalkalibacillus uzonensis</name>
    <dbReference type="NCBI Taxonomy" id="353224"/>
    <lineage>
        <taxon>Bacteria</taxon>
        <taxon>Bacillati</taxon>
        <taxon>Bacillota</taxon>
        <taxon>Bacilli</taxon>
        <taxon>Bacillales</taxon>
        <taxon>Bacillaceae</taxon>
        <taxon>Caldalkalibacillus</taxon>
    </lineage>
</organism>
<sequence>MTFTVLGLQSGPNQWGKSYAERIAELNQHLEQELNRGRADLVVLPELMTVPYQCTVYDDSYFEAAEQLQGPTFQWLAEKARHYQTTLIGTIFEQATEAEGVRYYNTALVVSPEGHLVGKYRKTHIAKLALPSLTTDEKYYFSAGDELPVFTIGERKVGILICFDRSFPEAARALAVQGAELIVIPTASSGADRAGMWLQDCAARARENGLFLIGVNKGGTEIFLDQEGQEHRNHYFGLSCAFNPRGEEVVPPLNDGPWQALRVEVDFSQVEETRSILNFLADYRPQLYQRYNTGPLLEEVQIVRQTELNRETEPLFMPRQGGEASEPHAFDATVVSRLKQAGAVLLGKTTTTEYAFFGGAPKTRNLWNTAHTPGGSSSGSAAALAASMALFTLGTQTAGSLLRPAAYNGLTTLKATYGRISKVSKAWWLAYRRAFSLRTSRRMWPVL</sequence>
<evidence type="ECO:0000259" key="2">
    <source>
        <dbReference type="PROSITE" id="PS50263"/>
    </source>
</evidence>
<evidence type="ECO:0000313" key="3">
    <source>
        <dbReference type="EMBL" id="MDQ0339940.1"/>
    </source>
</evidence>
<dbReference type="Proteomes" id="UP001232445">
    <property type="component" value="Unassembled WGS sequence"/>
</dbReference>
<dbReference type="EMBL" id="JAUSUQ010000010">
    <property type="protein sequence ID" value="MDQ0339940.1"/>
    <property type="molecule type" value="Genomic_DNA"/>
</dbReference>
<keyword evidence="4" id="KW-1185">Reference proteome</keyword>
<dbReference type="RefSeq" id="WP_307340698.1">
    <property type="nucleotide sequence ID" value="NZ_JAUSUQ010000010.1"/>
</dbReference>